<accession>A0A2A5WKW3</accession>
<dbReference type="Pfam" id="PF00472">
    <property type="entry name" value="RF-1"/>
    <property type="match status" value="1"/>
</dbReference>
<dbReference type="EMBL" id="NTKD01000061">
    <property type="protein sequence ID" value="PDH36756.1"/>
    <property type="molecule type" value="Genomic_DNA"/>
</dbReference>
<evidence type="ECO:0000256" key="2">
    <source>
        <dbReference type="SAM" id="MobiDB-lite"/>
    </source>
</evidence>
<sequence>MYRVTDIPADEIYLQAIRASGPGGQHVNKVSTGIHVRFDIDASSLPLSVRQRLRAIRDRRVTPDGKVVIKATQFRSQEKNRQDALSRLDDLLIEAQRKRKHRIKTKPSLASVQRRLTRKNKRGDRKRLRTKPRDED</sequence>
<feature type="compositionally biased region" description="Basic residues" evidence="2">
    <location>
        <begin position="115"/>
        <end position="130"/>
    </location>
</feature>
<dbReference type="SUPFAM" id="SSF75620">
    <property type="entry name" value="Release factor"/>
    <property type="match status" value="1"/>
</dbReference>
<dbReference type="InterPro" id="IPR045853">
    <property type="entry name" value="Pep_chain_release_fac_I_sf"/>
</dbReference>
<name>A0A2A5WKW3_9GAMM</name>
<dbReference type="Gene3D" id="3.30.160.20">
    <property type="match status" value="1"/>
</dbReference>
<dbReference type="AlphaFoldDB" id="A0A2A5WKW3"/>
<proteinExistence type="inferred from homology"/>
<dbReference type="GO" id="GO:0004045">
    <property type="term" value="F:peptidyl-tRNA hydrolase activity"/>
    <property type="evidence" value="ECO:0007669"/>
    <property type="project" value="TreeGrafter"/>
</dbReference>
<dbReference type="GO" id="GO:0043022">
    <property type="term" value="F:ribosome binding"/>
    <property type="evidence" value="ECO:0007669"/>
    <property type="project" value="TreeGrafter"/>
</dbReference>
<evidence type="ECO:0000313" key="5">
    <source>
        <dbReference type="Proteomes" id="UP000219327"/>
    </source>
</evidence>
<gene>
    <name evidence="4" type="ORF">CNE99_09185</name>
</gene>
<feature type="domain" description="Prokaryotic-type class I peptide chain release factors" evidence="3">
    <location>
        <begin position="18"/>
        <end position="34"/>
    </location>
</feature>
<comment type="similarity">
    <text evidence="1">Belongs to the prokaryotic/mitochondrial release factor family.</text>
</comment>
<organism evidence="4 5">
    <name type="scientific">OM182 bacterium MED-G24</name>
    <dbReference type="NCBI Taxonomy" id="1986255"/>
    <lineage>
        <taxon>Bacteria</taxon>
        <taxon>Pseudomonadati</taxon>
        <taxon>Pseudomonadota</taxon>
        <taxon>Gammaproteobacteria</taxon>
        <taxon>OMG group</taxon>
        <taxon>OM182 clade</taxon>
    </lineage>
</organism>
<dbReference type="Proteomes" id="UP000219327">
    <property type="component" value="Unassembled WGS sequence"/>
</dbReference>
<dbReference type="GO" id="GO:0072344">
    <property type="term" value="P:rescue of stalled ribosome"/>
    <property type="evidence" value="ECO:0007669"/>
    <property type="project" value="TreeGrafter"/>
</dbReference>
<dbReference type="PANTHER" id="PTHR47814:SF1">
    <property type="entry name" value="PEPTIDYL-TRNA HYDROLASE ARFB"/>
    <property type="match status" value="1"/>
</dbReference>
<evidence type="ECO:0000256" key="1">
    <source>
        <dbReference type="ARBA" id="ARBA00010835"/>
    </source>
</evidence>
<dbReference type="NCBIfam" id="NF006718">
    <property type="entry name" value="PRK09256.1"/>
    <property type="match status" value="1"/>
</dbReference>
<dbReference type="PROSITE" id="PS00745">
    <property type="entry name" value="RF_PROK_I"/>
    <property type="match status" value="1"/>
</dbReference>
<evidence type="ECO:0000259" key="3">
    <source>
        <dbReference type="PROSITE" id="PS00745"/>
    </source>
</evidence>
<feature type="region of interest" description="Disordered" evidence="2">
    <location>
        <begin position="99"/>
        <end position="136"/>
    </location>
</feature>
<protein>
    <submittedName>
        <fullName evidence="4">Class I peptide chain release factor</fullName>
    </submittedName>
</protein>
<comment type="caution">
    <text evidence="4">The sequence shown here is derived from an EMBL/GenBank/DDBJ whole genome shotgun (WGS) entry which is preliminary data.</text>
</comment>
<dbReference type="PANTHER" id="PTHR47814">
    <property type="entry name" value="PEPTIDYL-TRNA HYDROLASE ARFB"/>
    <property type="match status" value="1"/>
</dbReference>
<evidence type="ECO:0000313" key="4">
    <source>
        <dbReference type="EMBL" id="PDH36756.1"/>
    </source>
</evidence>
<reference evidence="4 5" key="1">
    <citation type="submission" date="2017-08" db="EMBL/GenBank/DDBJ databases">
        <title>Fine stratification of microbial communities through a metagenomic profile of the photic zone.</title>
        <authorList>
            <person name="Haro-Moreno J.M."/>
            <person name="Lopez-Perez M."/>
            <person name="De La Torre J."/>
            <person name="Picazo A."/>
            <person name="Camacho A."/>
            <person name="Rodriguez-Valera F."/>
        </authorList>
    </citation>
    <scope>NUCLEOTIDE SEQUENCE [LARGE SCALE GENOMIC DNA]</scope>
    <source>
        <strain evidence="4">MED-G24</strain>
    </source>
</reference>
<dbReference type="InterPro" id="IPR000352">
    <property type="entry name" value="Pep_chain_release_fac_I"/>
</dbReference>
<dbReference type="GO" id="GO:0003747">
    <property type="term" value="F:translation release factor activity"/>
    <property type="evidence" value="ECO:0007669"/>
    <property type="project" value="InterPro"/>
</dbReference>